<evidence type="ECO:0000259" key="3">
    <source>
        <dbReference type="PROSITE" id="PS51201"/>
    </source>
</evidence>
<dbReference type="Pfam" id="PF07885">
    <property type="entry name" value="Ion_trans_2"/>
    <property type="match status" value="1"/>
</dbReference>
<protein>
    <submittedName>
        <fullName evidence="5">Potassium channel protein</fullName>
    </submittedName>
</protein>
<dbReference type="AlphaFoldDB" id="A0A6B0YU87"/>
<feature type="transmembrane region" description="Helical" evidence="2">
    <location>
        <begin position="71"/>
        <end position="95"/>
    </location>
</feature>
<dbReference type="Gene3D" id="3.40.50.720">
    <property type="entry name" value="NAD(P)-binding Rossmann-like Domain"/>
    <property type="match status" value="1"/>
</dbReference>
<keyword evidence="5" id="KW-0813">Transport</keyword>
<keyword evidence="2" id="KW-0812">Transmembrane</keyword>
<name>A0A6B0YU87_9CHLR</name>
<reference evidence="5" key="1">
    <citation type="submission" date="2019-09" db="EMBL/GenBank/DDBJ databases">
        <title>Characterisation of the sponge microbiome using genome-centric metagenomics.</title>
        <authorList>
            <person name="Engelberts J.P."/>
            <person name="Robbins S.J."/>
            <person name="De Goeij J.M."/>
            <person name="Aranda M."/>
            <person name="Bell S.C."/>
            <person name="Webster N.S."/>
        </authorList>
    </citation>
    <scope>NUCLEOTIDE SEQUENCE</scope>
    <source>
        <strain evidence="5">SB0664_bin_27</strain>
    </source>
</reference>
<gene>
    <name evidence="5" type="ORF">F4Y42_10755</name>
</gene>
<dbReference type="InterPro" id="IPR036291">
    <property type="entry name" value="NAD(P)-bd_dom_sf"/>
</dbReference>
<keyword evidence="5" id="KW-0406">Ion transport</keyword>
<dbReference type="InterPro" id="IPR050721">
    <property type="entry name" value="Trk_Ktr_HKT_K-transport"/>
</dbReference>
<dbReference type="PROSITE" id="PS51202">
    <property type="entry name" value="RCK_C"/>
    <property type="match status" value="1"/>
</dbReference>
<feature type="transmembrane region" description="Helical" evidence="2">
    <location>
        <begin position="12"/>
        <end position="33"/>
    </location>
</feature>
<dbReference type="InterPro" id="IPR003148">
    <property type="entry name" value="RCK_N"/>
</dbReference>
<dbReference type="GO" id="GO:0006813">
    <property type="term" value="P:potassium ion transport"/>
    <property type="evidence" value="ECO:0007669"/>
    <property type="project" value="InterPro"/>
</dbReference>
<dbReference type="GO" id="GO:0008324">
    <property type="term" value="F:monoatomic cation transmembrane transporter activity"/>
    <property type="evidence" value="ECO:0007669"/>
    <property type="project" value="InterPro"/>
</dbReference>
<dbReference type="PANTHER" id="PTHR43833">
    <property type="entry name" value="POTASSIUM CHANNEL PROTEIN 2-RELATED-RELATED"/>
    <property type="match status" value="1"/>
</dbReference>
<keyword evidence="5" id="KW-0407">Ion channel</keyword>
<evidence type="ECO:0000256" key="1">
    <source>
        <dbReference type="ARBA" id="ARBA00004651"/>
    </source>
</evidence>
<evidence type="ECO:0000313" key="5">
    <source>
        <dbReference type="EMBL" id="MXY93911.1"/>
    </source>
</evidence>
<dbReference type="InterPro" id="IPR036721">
    <property type="entry name" value="RCK_C_sf"/>
</dbReference>
<proteinExistence type="predicted"/>
<evidence type="ECO:0000256" key="2">
    <source>
        <dbReference type="SAM" id="Phobius"/>
    </source>
</evidence>
<dbReference type="SUPFAM" id="SSF51735">
    <property type="entry name" value="NAD(P)-binding Rossmann-fold domains"/>
    <property type="match status" value="1"/>
</dbReference>
<comment type="subcellular location">
    <subcellularLocation>
        <location evidence="1">Cell membrane</location>
        <topology evidence="1">Multi-pass membrane protein</topology>
    </subcellularLocation>
</comment>
<keyword evidence="2" id="KW-0472">Membrane</keyword>
<feature type="domain" description="RCK C-terminal" evidence="4">
    <location>
        <begin position="252"/>
        <end position="337"/>
    </location>
</feature>
<dbReference type="Gene3D" id="1.10.287.70">
    <property type="match status" value="1"/>
</dbReference>
<dbReference type="Gene3D" id="3.30.70.1450">
    <property type="entry name" value="Regulator of K+ conductance, C-terminal domain"/>
    <property type="match status" value="1"/>
</dbReference>
<dbReference type="InterPro" id="IPR013099">
    <property type="entry name" value="K_chnl_dom"/>
</dbReference>
<comment type="caution">
    <text evidence="5">The sequence shown here is derived from an EMBL/GenBank/DDBJ whole genome shotgun (WGS) entry which is preliminary data.</text>
</comment>
<dbReference type="Pfam" id="PF02254">
    <property type="entry name" value="TrkA_N"/>
    <property type="match status" value="1"/>
</dbReference>
<dbReference type="SUPFAM" id="SSF81324">
    <property type="entry name" value="Voltage-gated potassium channels"/>
    <property type="match status" value="1"/>
</dbReference>
<organism evidence="5">
    <name type="scientific">Caldilineaceae bacterium SB0664_bin_27</name>
    <dbReference type="NCBI Taxonomy" id="2605260"/>
    <lineage>
        <taxon>Bacteria</taxon>
        <taxon>Bacillati</taxon>
        <taxon>Chloroflexota</taxon>
        <taxon>Caldilineae</taxon>
        <taxon>Caldilineales</taxon>
        <taxon>Caldilineaceae</taxon>
    </lineage>
</organism>
<evidence type="ECO:0000259" key="4">
    <source>
        <dbReference type="PROSITE" id="PS51202"/>
    </source>
</evidence>
<dbReference type="EMBL" id="VXRG01000090">
    <property type="protein sequence ID" value="MXY93911.1"/>
    <property type="molecule type" value="Genomic_DNA"/>
</dbReference>
<keyword evidence="2" id="KW-1133">Transmembrane helix</keyword>
<dbReference type="SUPFAM" id="SSF116726">
    <property type="entry name" value="TrkA C-terminal domain-like"/>
    <property type="match status" value="1"/>
</dbReference>
<sequence length="342" mass="37561">MTVTARRLYQHLIFVATLYLILFGVGSGGYMLIEGWPWTDSIYMTVITISTVGFGEIRPLSPIGRVFTGGLIILGVSTTAYAISTLADVIVAGEFRSLIWRKRMQNRIDKMNGHFIVCGYGRVGEQVAKELLTNKVSLVVIEILATLGPDLENLGVIPVEGNATDDAALIRAGIERASGICCCLPNDSDNVYVALTARALNPDLTIISRANSFESERKLQIAGVNHVINPYVTSGRRMARQLIHPNILEFMDVVFHRGEVDILIEDIGVGERSSLRDQTIADTEVRRRLGANILAVRRPDGETFVNPGVEFALRAGDTLIALGTPEQLDLLATEAEDRRNQR</sequence>
<dbReference type="Pfam" id="PF02080">
    <property type="entry name" value="TrkA_C"/>
    <property type="match status" value="1"/>
</dbReference>
<accession>A0A6B0YU87</accession>
<dbReference type="InterPro" id="IPR006037">
    <property type="entry name" value="RCK_C"/>
</dbReference>
<dbReference type="GO" id="GO:0005886">
    <property type="term" value="C:plasma membrane"/>
    <property type="evidence" value="ECO:0007669"/>
    <property type="project" value="UniProtKB-SubCell"/>
</dbReference>
<feature type="domain" description="RCK N-terminal" evidence="3">
    <location>
        <begin position="112"/>
        <end position="228"/>
    </location>
</feature>
<dbReference type="PROSITE" id="PS51201">
    <property type="entry name" value="RCK_N"/>
    <property type="match status" value="1"/>
</dbReference>
<dbReference type="PANTHER" id="PTHR43833:SF9">
    <property type="entry name" value="POTASSIUM CHANNEL PROTEIN YUGO-RELATED"/>
    <property type="match status" value="1"/>
</dbReference>